<organism evidence="1 2">
    <name type="scientific">Leptospira idonii</name>
    <dbReference type="NCBI Taxonomy" id="1193500"/>
    <lineage>
        <taxon>Bacteria</taxon>
        <taxon>Pseudomonadati</taxon>
        <taxon>Spirochaetota</taxon>
        <taxon>Spirochaetia</taxon>
        <taxon>Leptospirales</taxon>
        <taxon>Leptospiraceae</taxon>
        <taxon>Leptospira</taxon>
    </lineage>
</organism>
<gene>
    <name evidence="1" type="ORF">EHS15_02235</name>
</gene>
<protein>
    <submittedName>
        <fullName evidence="1">Uncharacterized protein</fullName>
    </submittedName>
</protein>
<accession>A0A4R9M7Z5</accession>
<reference evidence="1" key="1">
    <citation type="journal article" date="2019" name="PLoS Negl. Trop. Dis.">
        <title>Revisiting the worldwide diversity of Leptospira species in the environment.</title>
        <authorList>
            <person name="Vincent A.T."/>
            <person name="Schiettekatte O."/>
            <person name="Bourhy P."/>
            <person name="Veyrier F.J."/>
            <person name="Picardeau M."/>
        </authorList>
    </citation>
    <scope>NUCLEOTIDE SEQUENCE [LARGE SCALE GENOMIC DNA]</scope>
    <source>
        <strain evidence="1">201300427</strain>
    </source>
</reference>
<proteinExistence type="predicted"/>
<evidence type="ECO:0000313" key="2">
    <source>
        <dbReference type="Proteomes" id="UP000298058"/>
    </source>
</evidence>
<dbReference type="OrthoDB" id="334514at2"/>
<comment type="caution">
    <text evidence="1">The sequence shown here is derived from an EMBL/GenBank/DDBJ whole genome shotgun (WGS) entry which is preliminary data.</text>
</comment>
<sequence>MKAKVLTNVLWIAGLFFLGAVKLEAIERKVHRFSGKLIQIVAQGQESYIEYEDSTSLRLRKVFCDADTMKTLFSYSGKEEGHFVEGKATQLTPTSEIWVCLGKPNVMKRFSVGVPTKVEPNSKFVAGQVVEASGETGRIVYMTQGRRNYLTVAPSIAQDFQSRLEKMEIVEIKGNFTYDRVKRYYVGE</sequence>
<dbReference type="Proteomes" id="UP000298058">
    <property type="component" value="Unassembled WGS sequence"/>
</dbReference>
<dbReference type="AlphaFoldDB" id="A0A4R9M7Z5"/>
<dbReference type="EMBL" id="RQHW01000008">
    <property type="protein sequence ID" value="TGN20698.1"/>
    <property type="molecule type" value="Genomic_DNA"/>
</dbReference>
<dbReference type="RefSeq" id="WP_135758913.1">
    <property type="nucleotide sequence ID" value="NZ_RQHW01000008.1"/>
</dbReference>
<name>A0A4R9M7Z5_9LEPT</name>
<keyword evidence="2" id="KW-1185">Reference proteome</keyword>
<evidence type="ECO:0000313" key="1">
    <source>
        <dbReference type="EMBL" id="TGN20698.1"/>
    </source>
</evidence>